<evidence type="ECO:0000313" key="6">
    <source>
        <dbReference type="EMBL" id="KFB08057.1"/>
    </source>
</evidence>
<dbReference type="RefSeq" id="WP_036486621.1">
    <property type="nucleotide sequence ID" value="NZ_JMQM01000003.1"/>
</dbReference>
<organism evidence="6 7">
    <name type="scientific">Nitratireductor basaltis</name>
    <dbReference type="NCBI Taxonomy" id="472175"/>
    <lineage>
        <taxon>Bacteria</taxon>
        <taxon>Pseudomonadati</taxon>
        <taxon>Pseudomonadota</taxon>
        <taxon>Alphaproteobacteria</taxon>
        <taxon>Hyphomicrobiales</taxon>
        <taxon>Phyllobacteriaceae</taxon>
        <taxon>Nitratireductor</taxon>
    </lineage>
</organism>
<dbReference type="AlphaFoldDB" id="A0A084U521"/>
<dbReference type="Pfam" id="PF04191">
    <property type="entry name" value="PEMT"/>
    <property type="match status" value="1"/>
</dbReference>
<dbReference type="PANTHER" id="PTHR43847">
    <property type="entry name" value="BLL3993 PROTEIN"/>
    <property type="match status" value="1"/>
</dbReference>
<dbReference type="GO" id="GO:0012505">
    <property type="term" value="C:endomembrane system"/>
    <property type="evidence" value="ECO:0007669"/>
    <property type="project" value="UniProtKB-SubCell"/>
</dbReference>
<dbReference type="OrthoDB" id="9811969at2"/>
<evidence type="ECO:0000313" key="7">
    <source>
        <dbReference type="Proteomes" id="UP000053675"/>
    </source>
</evidence>
<evidence type="ECO:0008006" key="8">
    <source>
        <dbReference type="Google" id="ProtNLM"/>
    </source>
</evidence>
<comment type="subcellular location">
    <subcellularLocation>
        <location evidence="1">Endomembrane system</location>
        <topology evidence="1">Multi-pass membrane protein</topology>
    </subcellularLocation>
</comment>
<keyword evidence="2 5" id="KW-0812">Transmembrane</keyword>
<keyword evidence="4 5" id="KW-0472">Membrane</keyword>
<evidence type="ECO:0000256" key="1">
    <source>
        <dbReference type="ARBA" id="ARBA00004127"/>
    </source>
</evidence>
<dbReference type="PANTHER" id="PTHR43847:SF1">
    <property type="entry name" value="BLL3993 PROTEIN"/>
    <property type="match status" value="1"/>
</dbReference>
<name>A0A084U521_9HYPH</name>
<proteinExistence type="predicted"/>
<evidence type="ECO:0000256" key="3">
    <source>
        <dbReference type="ARBA" id="ARBA00022989"/>
    </source>
</evidence>
<dbReference type="EMBL" id="JMQM01000003">
    <property type="protein sequence ID" value="KFB08057.1"/>
    <property type="molecule type" value="Genomic_DNA"/>
</dbReference>
<dbReference type="InterPro" id="IPR007318">
    <property type="entry name" value="Phopholipid_MeTrfase"/>
</dbReference>
<protein>
    <recommendedName>
        <fullName evidence="8">Isoprenylcysteine carboxyl methyltransferase</fullName>
    </recommendedName>
</protein>
<comment type="caution">
    <text evidence="6">The sequence shown here is derived from an EMBL/GenBank/DDBJ whole genome shotgun (WGS) entry which is preliminary data.</text>
</comment>
<sequence>MRIPPLALLALCAALAAALASFLPLMHLGVPGWVVLLVAGAGALFLLPAVTSFARHKTTVSPLTPSAATTLVRSGVFAVTRNPMYVGMLIVLLAVVLYLGALSGFAALVLFVVLIDRFQIRFEEKQLLETFGSAYRDYARDVPRWLFFGRGLGEE</sequence>
<keyword evidence="3 5" id="KW-1133">Transmembrane helix</keyword>
<feature type="transmembrane region" description="Helical" evidence="5">
    <location>
        <begin position="30"/>
        <end position="50"/>
    </location>
</feature>
<dbReference type="STRING" id="472175.EL18_03267"/>
<dbReference type="Proteomes" id="UP000053675">
    <property type="component" value="Unassembled WGS sequence"/>
</dbReference>
<dbReference type="Gene3D" id="1.20.120.1630">
    <property type="match status" value="1"/>
</dbReference>
<evidence type="ECO:0000256" key="5">
    <source>
        <dbReference type="SAM" id="Phobius"/>
    </source>
</evidence>
<evidence type="ECO:0000256" key="2">
    <source>
        <dbReference type="ARBA" id="ARBA00022692"/>
    </source>
</evidence>
<keyword evidence="7" id="KW-1185">Reference proteome</keyword>
<reference evidence="6 7" key="1">
    <citation type="submission" date="2014-05" db="EMBL/GenBank/DDBJ databases">
        <title>Draft Genome Sequence of Nitratireductor basaltis Strain UMTGB225, A Marine Bacterium Isolated from Green Barrel Tunicate.</title>
        <authorList>
            <person name="Gan H.Y."/>
        </authorList>
    </citation>
    <scope>NUCLEOTIDE SEQUENCE [LARGE SCALE GENOMIC DNA]</scope>
    <source>
        <strain evidence="6 7">UMTGB225</strain>
    </source>
</reference>
<dbReference type="PATRIC" id="fig|472175.3.peg.3264"/>
<evidence type="ECO:0000256" key="4">
    <source>
        <dbReference type="ARBA" id="ARBA00023136"/>
    </source>
</evidence>
<accession>A0A084U521</accession>
<gene>
    <name evidence="6" type="ORF">EL18_03267</name>
</gene>
<dbReference type="InterPro" id="IPR052527">
    <property type="entry name" value="Metal_cation-efflux_comp"/>
</dbReference>
<dbReference type="eggNOG" id="COG2020">
    <property type="taxonomic scope" value="Bacteria"/>
</dbReference>
<feature type="transmembrane region" description="Helical" evidence="5">
    <location>
        <begin position="85"/>
        <end position="115"/>
    </location>
</feature>